<proteinExistence type="predicted"/>
<reference evidence="1 2" key="1">
    <citation type="submission" date="2024-04" db="EMBL/GenBank/DDBJ databases">
        <title>Aurantiacibacter sp. DGU6 16S ribosomal RNA gene Genome sequencing and assembly.</title>
        <authorList>
            <person name="Park S."/>
        </authorList>
    </citation>
    <scope>NUCLEOTIDE SEQUENCE [LARGE SCALE GENOMIC DNA]</scope>
    <source>
        <strain evidence="1 2">DGU6</strain>
    </source>
</reference>
<comment type="caution">
    <text evidence="1">The sequence shown here is derived from an EMBL/GenBank/DDBJ whole genome shotgun (WGS) entry which is preliminary data.</text>
</comment>
<protein>
    <submittedName>
        <fullName evidence="1">DUF3142 domain-containing protein</fullName>
    </submittedName>
</protein>
<gene>
    <name evidence="1" type="ORF">AAEO60_02940</name>
</gene>
<evidence type="ECO:0000313" key="2">
    <source>
        <dbReference type="Proteomes" id="UP001497045"/>
    </source>
</evidence>
<evidence type="ECO:0000313" key="1">
    <source>
        <dbReference type="EMBL" id="MEL1249621.1"/>
    </source>
</evidence>
<sequence length="230" mass="25665">MALLLLAACGSRDDPAPEPVDARQYDSFFLWSGVAPPDYLSDAESVYLLWGELRMDDPEHVVALRREVPRNPGPELWLVVRAERLDWGEPAYAELLAQAERWRVAGNPLAGVQVDFDSATLRLGSYARFLRDLRGRMPDDLKLSATGLMDWTTGAADDDLAALAEVLDEVVVQTYQGRSTVPGYEAYLPSLERLEVPYKVGLVEGGEWQEPDWLPGDPEFRGYVVFLLAP</sequence>
<keyword evidence="2" id="KW-1185">Reference proteome</keyword>
<dbReference type="RefSeq" id="WP_341672154.1">
    <property type="nucleotide sequence ID" value="NZ_JBBYHV010000001.1"/>
</dbReference>
<accession>A0ABU9IB25</accession>
<name>A0ABU9IB25_9SPHN</name>
<dbReference type="SUPFAM" id="SSF51445">
    <property type="entry name" value="(Trans)glycosidases"/>
    <property type="match status" value="1"/>
</dbReference>
<dbReference type="InterPro" id="IPR021488">
    <property type="entry name" value="DUF3142"/>
</dbReference>
<organism evidence="1 2">
    <name type="scientific">Aurantiacibacter gilvus</name>
    <dbReference type="NCBI Taxonomy" id="3139141"/>
    <lineage>
        <taxon>Bacteria</taxon>
        <taxon>Pseudomonadati</taxon>
        <taxon>Pseudomonadota</taxon>
        <taxon>Alphaproteobacteria</taxon>
        <taxon>Sphingomonadales</taxon>
        <taxon>Erythrobacteraceae</taxon>
        <taxon>Aurantiacibacter</taxon>
    </lineage>
</organism>
<dbReference type="InterPro" id="IPR017853">
    <property type="entry name" value="GH"/>
</dbReference>
<dbReference type="Proteomes" id="UP001497045">
    <property type="component" value="Unassembled WGS sequence"/>
</dbReference>
<dbReference type="Pfam" id="PF11340">
    <property type="entry name" value="DUF3142"/>
    <property type="match status" value="1"/>
</dbReference>
<dbReference type="EMBL" id="JBBYHV010000001">
    <property type="protein sequence ID" value="MEL1249621.1"/>
    <property type="molecule type" value="Genomic_DNA"/>
</dbReference>